<dbReference type="PANTHER" id="PTHR38011:SF7">
    <property type="entry name" value="2,5-DIAMINO-6-RIBOSYLAMINO-4(3H)-PYRIMIDINONE 5'-PHOSPHATE REDUCTASE"/>
    <property type="match status" value="1"/>
</dbReference>
<comment type="function">
    <text evidence="1 13">Converts 2,5-diamino-6-(ribosylamino)-4(3h)-pyrimidinone 5'-phosphate into 5-amino-6-(ribosylamino)-2,4(1h,3h)-pyrimidinedione 5'-phosphate.</text>
</comment>
<evidence type="ECO:0000256" key="6">
    <source>
        <dbReference type="ARBA" id="ARBA00022619"/>
    </source>
</evidence>
<keyword evidence="6 13" id="KW-0686">Riboflavin biosynthesis</keyword>
<proteinExistence type="inferred from homology"/>
<feature type="domain" description="CMP/dCMP-type deaminase" evidence="17">
    <location>
        <begin position="3"/>
        <end position="125"/>
    </location>
</feature>
<dbReference type="Pfam" id="PF01872">
    <property type="entry name" value="RibD_C"/>
    <property type="match status" value="1"/>
</dbReference>
<dbReference type="OMA" id="APHFKFN"/>
<gene>
    <name evidence="19" type="primary">ribD</name>
    <name evidence="19" type="ORF">FWI86_05880</name>
    <name evidence="18" type="ORF">FWJ04_04865</name>
</gene>
<evidence type="ECO:0000256" key="10">
    <source>
        <dbReference type="ARBA" id="ARBA00022857"/>
    </source>
</evidence>
<reference evidence="19" key="2">
    <citation type="submission" date="2020-02" db="EMBL/GenBank/DDBJ databases">
        <title>Using affinity propagation clustering for identifying bacterial clades and subclades with whole-genome sequences of Francisella tularensis.</title>
        <authorList>
            <person name="Homeier-Bachmann T."/>
            <person name="Abdel-Glil M.Y."/>
            <person name="Hackbart A."/>
            <person name="Hotzel H."/>
            <person name="Tomaso H."/>
        </authorList>
    </citation>
    <scope>NUCLEOTIDE SEQUENCE</scope>
    <source>
        <strain evidence="19">15T0085</strain>
        <strain evidence="18">17T1429</strain>
    </source>
</reference>
<dbReference type="GO" id="GO:0008835">
    <property type="term" value="F:diaminohydroxyphosphoribosylaminopyrimidine deaminase activity"/>
    <property type="evidence" value="ECO:0007669"/>
    <property type="project" value="UniProtKB-EC"/>
</dbReference>
<feature type="binding site" evidence="15">
    <location>
        <position position="296"/>
    </location>
    <ligand>
        <name>substrate</name>
    </ligand>
</feature>
<feature type="binding site" evidence="16">
    <location>
        <position position="77"/>
    </location>
    <ligand>
        <name>Zn(2+)</name>
        <dbReference type="ChEBI" id="CHEBI:29105"/>
        <note>catalytic</note>
    </ligand>
</feature>
<reference evidence="19" key="1">
    <citation type="submission" date="2019-08" db="EMBL/GenBank/DDBJ databases">
        <authorList>
            <person name="Busch A."/>
        </authorList>
    </citation>
    <scope>NUCLEOTIDE SEQUENCE</scope>
    <source>
        <strain evidence="19">15T0085</strain>
        <strain evidence="18">17T1429</strain>
    </source>
</reference>
<evidence type="ECO:0000256" key="11">
    <source>
        <dbReference type="ARBA" id="ARBA00023002"/>
    </source>
</evidence>
<feature type="binding site" evidence="15">
    <location>
        <position position="186"/>
    </location>
    <ligand>
        <name>substrate</name>
    </ligand>
</feature>
<dbReference type="CDD" id="cd01284">
    <property type="entry name" value="Riboflavin_deaminase-reductase"/>
    <property type="match status" value="1"/>
</dbReference>
<dbReference type="NCBIfam" id="TIGR00326">
    <property type="entry name" value="eubact_ribD"/>
    <property type="match status" value="1"/>
</dbReference>
<evidence type="ECO:0000256" key="2">
    <source>
        <dbReference type="ARBA" id="ARBA00004882"/>
    </source>
</evidence>
<feature type="active site" description="Proton donor" evidence="14">
    <location>
        <position position="54"/>
    </location>
</feature>
<feature type="binding site" evidence="15">
    <location>
        <position position="202"/>
    </location>
    <ligand>
        <name>NADP(+)</name>
        <dbReference type="ChEBI" id="CHEBI:58349"/>
    </ligand>
</feature>
<dbReference type="EC" id="3.5.4.26" evidence="13"/>
<name>A0A6B2JLN4_FRATU</name>
<keyword evidence="9 13" id="KW-0862">Zinc</keyword>
<evidence type="ECO:0000256" key="9">
    <source>
        <dbReference type="ARBA" id="ARBA00022833"/>
    </source>
</evidence>
<comment type="pathway">
    <text evidence="2 13">Cofactor biosynthesis; riboflavin biosynthesis; 5-amino-6-(D-ribitylamino)uracil from GTP: step 2/4.</text>
</comment>
<dbReference type="FunFam" id="3.40.140.10:FF:000025">
    <property type="entry name" value="Riboflavin biosynthesis protein RibD"/>
    <property type="match status" value="1"/>
</dbReference>
<dbReference type="InterPro" id="IPR002125">
    <property type="entry name" value="CMP_dCMP_dom"/>
</dbReference>
<organism evidence="19">
    <name type="scientific">Francisella tularensis subsp. holarctica</name>
    <dbReference type="NCBI Taxonomy" id="119857"/>
    <lineage>
        <taxon>Bacteria</taxon>
        <taxon>Pseudomonadati</taxon>
        <taxon>Pseudomonadota</taxon>
        <taxon>Gammaproteobacteria</taxon>
        <taxon>Thiotrichales</taxon>
        <taxon>Francisellaceae</taxon>
        <taxon>Francisella</taxon>
    </lineage>
</organism>
<feature type="binding site" evidence="15">
    <location>
        <begin position="298"/>
        <end position="304"/>
    </location>
    <ligand>
        <name>NADP(+)</name>
        <dbReference type="ChEBI" id="CHEBI:58349"/>
    </ligand>
</feature>
<dbReference type="InterPro" id="IPR016193">
    <property type="entry name" value="Cytidine_deaminase-like"/>
</dbReference>
<keyword evidence="7 13" id="KW-0479">Metal-binding</keyword>
<dbReference type="PROSITE" id="PS00903">
    <property type="entry name" value="CYT_DCMP_DEAMINASES_1"/>
    <property type="match status" value="1"/>
</dbReference>
<dbReference type="InterPro" id="IPR004794">
    <property type="entry name" value="Eubact_RibD"/>
</dbReference>
<dbReference type="PIRSF" id="PIRSF006769">
    <property type="entry name" value="RibD"/>
    <property type="match status" value="1"/>
</dbReference>
<evidence type="ECO:0000256" key="14">
    <source>
        <dbReference type="PIRSR" id="PIRSR006769-1"/>
    </source>
</evidence>
<dbReference type="GO" id="GO:0008270">
    <property type="term" value="F:zinc ion binding"/>
    <property type="evidence" value="ECO:0007669"/>
    <property type="project" value="InterPro"/>
</dbReference>
<dbReference type="SUPFAM" id="SSF53927">
    <property type="entry name" value="Cytidine deaminase-like"/>
    <property type="match status" value="1"/>
</dbReference>
<feature type="binding site" evidence="15">
    <location>
        <position position="198"/>
    </location>
    <ligand>
        <name>NADP(+)</name>
        <dbReference type="ChEBI" id="CHEBI:58349"/>
    </ligand>
</feature>
<comment type="cofactor">
    <cofactor evidence="13 16">
        <name>Zn(2+)</name>
        <dbReference type="ChEBI" id="CHEBI:29105"/>
    </cofactor>
    <text evidence="13 16">Binds 1 zinc ion.</text>
</comment>
<dbReference type="RefSeq" id="WP_003014043.1">
    <property type="nucleotide sequence ID" value="NZ_AP023459.1"/>
</dbReference>
<dbReference type="InterPro" id="IPR002734">
    <property type="entry name" value="RibDG_C"/>
</dbReference>
<keyword evidence="10 13" id="KW-0521">NADP</keyword>
<dbReference type="InterPro" id="IPR024072">
    <property type="entry name" value="DHFR-like_dom_sf"/>
</dbReference>
<dbReference type="InterPro" id="IPR050765">
    <property type="entry name" value="Riboflavin_Biosynth_HTPR"/>
</dbReference>
<dbReference type="AlphaFoldDB" id="A0A6B2JLN4"/>
<evidence type="ECO:0000256" key="5">
    <source>
        <dbReference type="ARBA" id="ARBA00007417"/>
    </source>
</evidence>
<evidence type="ECO:0000256" key="7">
    <source>
        <dbReference type="ARBA" id="ARBA00022723"/>
    </source>
</evidence>
<evidence type="ECO:0000256" key="16">
    <source>
        <dbReference type="PIRSR" id="PIRSR006769-3"/>
    </source>
</evidence>
<comment type="similarity">
    <text evidence="4 13">In the N-terminal section; belongs to the cytidine and deoxycytidylate deaminase family.</text>
</comment>
<dbReference type="Pfam" id="PF00383">
    <property type="entry name" value="dCMP_cyt_deam_1"/>
    <property type="match status" value="1"/>
</dbReference>
<dbReference type="Gene3D" id="3.40.140.10">
    <property type="entry name" value="Cytidine Deaminase, domain 2"/>
    <property type="match status" value="1"/>
</dbReference>
<dbReference type="InterPro" id="IPR016192">
    <property type="entry name" value="APOBEC/CMP_deaminase_Zn-bd"/>
</dbReference>
<dbReference type="GO" id="GO:0008703">
    <property type="term" value="F:5-amino-6-(5-phosphoribosylamino)uracil reductase activity"/>
    <property type="evidence" value="ECO:0007669"/>
    <property type="project" value="UniProtKB-EC"/>
</dbReference>
<protein>
    <recommendedName>
        <fullName evidence="13">Riboflavin biosynthesis protein RibD</fullName>
    </recommendedName>
    <domain>
        <recommendedName>
            <fullName evidence="13">Diaminohydroxyphosphoribosylaminopyrimidine deaminase</fullName>
            <shortName evidence="13">DRAP deaminase</shortName>
            <ecNumber evidence="13">3.5.4.26</ecNumber>
        </recommendedName>
        <alternativeName>
            <fullName evidence="13">Riboflavin-specific deaminase</fullName>
        </alternativeName>
    </domain>
    <domain>
        <recommendedName>
            <fullName evidence="13">5-amino-6-(5-phosphoribosylamino)uracil reductase</fullName>
            <ecNumber evidence="13">1.1.1.193</ecNumber>
        </recommendedName>
        <alternativeName>
            <fullName evidence="13">HTP reductase</fullName>
        </alternativeName>
    </domain>
</protein>
<accession>A0A6B2JLN4</accession>
<feature type="binding site" evidence="15">
    <location>
        <position position="170"/>
    </location>
    <ligand>
        <name>substrate</name>
    </ligand>
</feature>
<dbReference type="PANTHER" id="PTHR38011">
    <property type="entry name" value="DIHYDROFOLATE REDUCTASE FAMILY PROTEIN (AFU_ORTHOLOGUE AFUA_8G06820)"/>
    <property type="match status" value="1"/>
</dbReference>
<dbReference type="EMBL" id="JAAGJP010000036">
    <property type="protein sequence ID" value="NDS68570.1"/>
    <property type="molecule type" value="Genomic_DNA"/>
</dbReference>
<evidence type="ECO:0000313" key="18">
    <source>
        <dbReference type="EMBL" id="NDR88992.1"/>
    </source>
</evidence>
<evidence type="ECO:0000256" key="1">
    <source>
        <dbReference type="ARBA" id="ARBA00002151"/>
    </source>
</evidence>
<evidence type="ECO:0000256" key="3">
    <source>
        <dbReference type="ARBA" id="ARBA00004910"/>
    </source>
</evidence>
<sequence>MKNIDKYYMQQALTLANRGRLTVSPNPMVGCIIVKNGAIISEGWHETVGEAHAEVHALTKAVDKAKGATAYVTLEPCCHCGRTPPCTDTIIKAGIKKVIIATLDPNPKVAGKGVERLKNAGITVEVGLLEKQAQELNKIFFHYQTTKKPFVYAKWAMSLDGKIAVNDGDSKKISSHQAFVNTHELRNICDAILIGKQTLIDDNPSLDVRININKIKHSTRFILANHLTTINHNWRVLDQRHAKTIFVCSKISARVATKLNQLGIEYWLLPQSQHQVCLDTLLEKMGKIGITSLLVEGGNKTLNSFINQKLVNEFYTYLAPVIIADYNPKQQLSFNQISVREDIIINSCFKENSNV</sequence>
<feature type="binding site" evidence="16">
    <location>
        <position position="86"/>
    </location>
    <ligand>
        <name>Zn(2+)</name>
        <dbReference type="ChEBI" id="CHEBI:29105"/>
        <note>catalytic</note>
    </ligand>
</feature>
<evidence type="ECO:0000259" key="17">
    <source>
        <dbReference type="PROSITE" id="PS51747"/>
    </source>
</evidence>
<dbReference type="EMBL" id="JAAGKH010000030">
    <property type="protein sequence ID" value="NDR88992.1"/>
    <property type="molecule type" value="Genomic_DNA"/>
</dbReference>
<dbReference type="UniPathway" id="UPA00275">
    <property type="reaction ID" value="UER00401"/>
</dbReference>
<evidence type="ECO:0000256" key="12">
    <source>
        <dbReference type="ARBA" id="ARBA00023268"/>
    </source>
</evidence>
<evidence type="ECO:0000256" key="8">
    <source>
        <dbReference type="ARBA" id="ARBA00022801"/>
    </source>
</evidence>
<keyword evidence="8 13" id="KW-0378">Hydrolase</keyword>
<dbReference type="Gene3D" id="3.40.430.10">
    <property type="entry name" value="Dihydrofolate Reductase, subunit A"/>
    <property type="match status" value="1"/>
</dbReference>
<feature type="binding site" evidence="15">
    <location>
        <position position="206"/>
    </location>
    <ligand>
        <name>substrate</name>
    </ligand>
</feature>
<feature type="binding site" evidence="15">
    <location>
        <position position="156"/>
    </location>
    <ligand>
        <name>NADP(+)</name>
        <dbReference type="ChEBI" id="CHEBI:58349"/>
    </ligand>
</feature>
<dbReference type="GO" id="GO:0009231">
    <property type="term" value="P:riboflavin biosynthetic process"/>
    <property type="evidence" value="ECO:0007669"/>
    <property type="project" value="UniProtKB-UniPathway"/>
</dbReference>
<dbReference type="PROSITE" id="PS51747">
    <property type="entry name" value="CYT_DCMP_DEAMINASES_2"/>
    <property type="match status" value="1"/>
</dbReference>
<evidence type="ECO:0000256" key="13">
    <source>
        <dbReference type="PIRNR" id="PIRNR006769"/>
    </source>
</evidence>
<keyword evidence="11 13" id="KW-0560">Oxidoreductase</keyword>
<comment type="caution">
    <text evidence="19">The sequence shown here is derived from an EMBL/GenBank/DDBJ whole genome shotgun (WGS) entry which is preliminary data.</text>
</comment>
<keyword evidence="12" id="KW-0511">Multifunctional enzyme</keyword>
<dbReference type="SUPFAM" id="SSF53597">
    <property type="entry name" value="Dihydrofolate reductase-like"/>
    <property type="match status" value="1"/>
</dbReference>
<comment type="catalytic activity">
    <reaction evidence="13">
        <text>2,5-diamino-6-hydroxy-4-(5-phosphoribosylamino)-pyrimidine + H2O + H(+) = 5-amino-6-(5-phospho-D-ribosylamino)uracil + NH4(+)</text>
        <dbReference type="Rhea" id="RHEA:21868"/>
        <dbReference type="ChEBI" id="CHEBI:15377"/>
        <dbReference type="ChEBI" id="CHEBI:15378"/>
        <dbReference type="ChEBI" id="CHEBI:28938"/>
        <dbReference type="ChEBI" id="CHEBI:58453"/>
        <dbReference type="ChEBI" id="CHEBI:58614"/>
        <dbReference type="EC" id="3.5.4.26"/>
    </reaction>
</comment>
<evidence type="ECO:0000313" key="19">
    <source>
        <dbReference type="EMBL" id="NDS68570.1"/>
    </source>
</evidence>
<evidence type="ECO:0000256" key="4">
    <source>
        <dbReference type="ARBA" id="ARBA00005259"/>
    </source>
</evidence>
<comment type="pathway">
    <text evidence="3 13">Cofactor biosynthesis; riboflavin biosynthesis; 5-amino-6-(D-ribitylamino)uracil from GTP: step 3/4.</text>
</comment>
<feature type="binding site" evidence="16">
    <location>
        <position position="52"/>
    </location>
    <ligand>
        <name>Zn(2+)</name>
        <dbReference type="ChEBI" id="CHEBI:29105"/>
        <note>catalytic</note>
    </ligand>
</feature>
<comment type="similarity">
    <text evidence="5 13">In the C-terminal section; belongs to the HTP reductase family.</text>
</comment>
<comment type="catalytic activity">
    <reaction evidence="13">
        <text>5-amino-6-(5-phospho-D-ribitylamino)uracil + NADP(+) = 5-amino-6-(5-phospho-D-ribosylamino)uracil + NADPH + H(+)</text>
        <dbReference type="Rhea" id="RHEA:17845"/>
        <dbReference type="ChEBI" id="CHEBI:15378"/>
        <dbReference type="ChEBI" id="CHEBI:57783"/>
        <dbReference type="ChEBI" id="CHEBI:58349"/>
        <dbReference type="ChEBI" id="CHEBI:58421"/>
        <dbReference type="ChEBI" id="CHEBI:58453"/>
        <dbReference type="EC" id="1.1.1.193"/>
    </reaction>
</comment>
<dbReference type="EC" id="1.1.1.193" evidence="13"/>
<evidence type="ECO:0000256" key="15">
    <source>
        <dbReference type="PIRSR" id="PIRSR006769-2"/>
    </source>
</evidence>
<feature type="binding site" evidence="15">
    <location>
        <position position="209"/>
    </location>
    <ligand>
        <name>substrate</name>
    </ligand>
</feature>